<evidence type="ECO:0000313" key="2">
    <source>
        <dbReference type="EMBL" id="KAF6302948.1"/>
    </source>
</evidence>
<comment type="caution">
    <text evidence="2">The sequence shown here is derived from an EMBL/GenBank/DDBJ whole genome shotgun (WGS) entry which is preliminary data.</text>
</comment>
<evidence type="ECO:0000313" key="3">
    <source>
        <dbReference type="Proteomes" id="UP000585614"/>
    </source>
</evidence>
<proteinExistence type="predicted"/>
<organism evidence="2 3">
    <name type="scientific">Rhinolophus ferrumequinum</name>
    <name type="common">Greater horseshoe bat</name>
    <dbReference type="NCBI Taxonomy" id="59479"/>
    <lineage>
        <taxon>Eukaryota</taxon>
        <taxon>Metazoa</taxon>
        <taxon>Chordata</taxon>
        <taxon>Craniata</taxon>
        <taxon>Vertebrata</taxon>
        <taxon>Euteleostomi</taxon>
        <taxon>Mammalia</taxon>
        <taxon>Eutheria</taxon>
        <taxon>Laurasiatheria</taxon>
        <taxon>Chiroptera</taxon>
        <taxon>Yinpterochiroptera</taxon>
        <taxon>Rhinolophoidea</taxon>
        <taxon>Rhinolophidae</taxon>
        <taxon>Rhinolophinae</taxon>
        <taxon>Rhinolophus</taxon>
    </lineage>
</organism>
<feature type="region of interest" description="Disordered" evidence="1">
    <location>
        <begin position="36"/>
        <end position="69"/>
    </location>
</feature>
<evidence type="ECO:0000256" key="1">
    <source>
        <dbReference type="SAM" id="MobiDB-lite"/>
    </source>
</evidence>
<sequence>MALTLGVSSLHIDLCNLCTCESLSGEEVSQSTLSELEDLFSKGPKDHTTDSRKEKGLVSAHAGRMGSVQDTNEKQALNTVCQPTLRLTGTTRCGGIILNLLRRIPHIQEPLCQAPHLCCSFGKN</sequence>
<name>A0A7J7TQD0_RHIFE</name>
<dbReference type="EMBL" id="JACAGC010000018">
    <property type="protein sequence ID" value="KAF6302948.1"/>
    <property type="molecule type" value="Genomic_DNA"/>
</dbReference>
<gene>
    <name evidence="2" type="ORF">mRhiFer1_008687</name>
</gene>
<feature type="compositionally biased region" description="Basic and acidic residues" evidence="1">
    <location>
        <begin position="39"/>
        <end position="56"/>
    </location>
</feature>
<dbReference type="AlphaFoldDB" id="A0A7J7TQD0"/>
<protein>
    <submittedName>
        <fullName evidence="2">Uncharacterized protein</fullName>
    </submittedName>
</protein>
<dbReference type="Proteomes" id="UP000585614">
    <property type="component" value="Unassembled WGS sequence"/>
</dbReference>
<accession>A0A7J7TQD0</accession>
<reference evidence="2 3" key="1">
    <citation type="journal article" date="2020" name="Nature">
        <title>Six reference-quality genomes reveal evolution of bat adaptations.</title>
        <authorList>
            <person name="Jebb D."/>
            <person name="Huang Z."/>
            <person name="Pippel M."/>
            <person name="Hughes G.M."/>
            <person name="Lavrichenko K."/>
            <person name="Devanna P."/>
            <person name="Winkler S."/>
            <person name="Jermiin L.S."/>
            <person name="Skirmuntt E.C."/>
            <person name="Katzourakis A."/>
            <person name="Burkitt-Gray L."/>
            <person name="Ray D.A."/>
            <person name="Sullivan K.A.M."/>
            <person name="Roscito J.G."/>
            <person name="Kirilenko B.M."/>
            <person name="Davalos L.M."/>
            <person name="Corthals A.P."/>
            <person name="Power M.L."/>
            <person name="Jones G."/>
            <person name="Ransome R.D."/>
            <person name="Dechmann D.K.N."/>
            <person name="Locatelli A.G."/>
            <person name="Puechmaille S.J."/>
            <person name="Fedrigo O."/>
            <person name="Jarvis E.D."/>
            <person name="Hiller M."/>
            <person name="Vernes S.C."/>
            <person name="Myers E.W."/>
            <person name="Teeling E.C."/>
        </authorList>
    </citation>
    <scope>NUCLEOTIDE SEQUENCE [LARGE SCALE GENOMIC DNA]</scope>
    <source>
        <strain evidence="2">MRhiFer1</strain>
        <tissue evidence="2">Lung</tissue>
    </source>
</reference>